<dbReference type="AlphaFoldDB" id="A0A9C7PPV3"/>
<evidence type="ECO:0000313" key="2">
    <source>
        <dbReference type="Proteomes" id="UP001061958"/>
    </source>
</evidence>
<evidence type="ECO:0000313" key="1">
    <source>
        <dbReference type="EMBL" id="GJQ08493.1"/>
    </source>
</evidence>
<dbReference type="EMBL" id="BQMJ01000002">
    <property type="protein sequence ID" value="GJQ08493.1"/>
    <property type="molecule type" value="Genomic_DNA"/>
</dbReference>
<dbReference type="OrthoDB" id="10423603at2759"/>
<keyword evidence="2" id="KW-1185">Reference proteome</keyword>
<reference evidence="1" key="2">
    <citation type="submission" date="2022-01" db="EMBL/GenBank/DDBJ databases">
        <authorList>
            <person name="Hirooka S."/>
            <person name="Miyagishima S.Y."/>
        </authorList>
    </citation>
    <scope>NUCLEOTIDE SEQUENCE</scope>
    <source>
        <strain evidence="1">NBRC 102759</strain>
    </source>
</reference>
<name>A0A9C7PPV3_9RHOD</name>
<organism evidence="1 2">
    <name type="scientific">Galdieria partita</name>
    <dbReference type="NCBI Taxonomy" id="83374"/>
    <lineage>
        <taxon>Eukaryota</taxon>
        <taxon>Rhodophyta</taxon>
        <taxon>Bangiophyceae</taxon>
        <taxon>Galdieriales</taxon>
        <taxon>Galdieriaceae</taxon>
        <taxon>Galdieria</taxon>
    </lineage>
</organism>
<gene>
    <name evidence="1" type="ORF">GpartN1_g284.t1</name>
</gene>
<protein>
    <submittedName>
        <fullName evidence="1">Uncharacterized protein</fullName>
    </submittedName>
</protein>
<comment type="caution">
    <text evidence="1">The sequence shown here is derived from an EMBL/GenBank/DDBJ whole genome shotgun (WGS) entry which is preliminary data.</text>
</comment>
<dbReference type="Proteomes" id="UP001061958">
    <property type="component" value="Unassembled WGS sequence"/>
</dbReference>
<reference evidence="1" key="1">
    <citation type="journal article" date="2022" name="Proc. Natl. Acad. Sci. U.S.A.">
        <title>Life cycle and functional genomics of the unicellular red alga Galdieria for elucidating algal and plant evolution and industrial use.</title>
        <authorList>
            <person name="Hirooka S."/>
            <person name="Itabashi T."/>
            <person name="Ichinose T.M."/>
            <person name="Onuma R."/>
            <person name="Fujiwara T."/>
            <person name="Yamashita S."/>
            <person name="Jong L.W."/>
            <person name="Tomita R."/>
            <person name="Iwane A.H."/>
            <person name="Miyagishima S.Y."/>
        </authorList>
    </citation>
    <scope>NUCLEOTIDE SEQUENCE</scope>
    <source>
        <strain evidence="1">NBRC 102759</strain>
    </source>
</reference>
<accession>A0A9C7PPV3</accession>
<sequence>MQCVSTRLVRNRRHRVTGEVNEAAVRKFLKRKLLQRCRDRAKVSRQNILNKRRTGMEDSTMEASPVQLLEEGTQLEGTMSETSFLDSLTEKEYEEWMVALERMLQEDLAAEQQEQDQDIVESKALEELEYQSQLLEKYETFIGR</sequence>
<proteinExistence type="predicted"/>